<feature type="transmembrane region" description="Helical" evidence="1">
    <location>
        <begin position="205"/>
        <end position="226"/>
    </location>
</feature>
<evidence type="ECO:0000256" key="1">
    <source>
        <dbReference type="SAM" id="Phobius"/>
    </source>
</evidence>
<protein>
    <recommendedName>
        <fullName evidence="3">Piezo THU9 and anchor domain-containing protein</fullName>
    </recommendedName>
</protein>
<gene>
    <name evidence="4" type="ORF">TeGR_g3788</name>
</gene>
<dbReference type="Pfam" id="PF24874">
    <property type="entry name" value="Piezo_THU9_anchor"/>
    <property type="match status" value="1"/>
</dbReference>
<feature type="domain" description="Piezo THU9 and anchor" evidence="3">
    <location>
        <begin position="2"/>
        <end position="227"/>
    </location>
</feature>
<keyword evidence="5" id="KW-1185">Reference proteome</keyword>
<dbReference type="EMBL" id="BRYB01002014">
    <property type="protein sequence ID" value="GMI38125.1"/>
    <property type="molecule type" value="Genomic_DNA"/>
</dbReference>
<keyword evidence="1" id="KW-0472">Membrane</keyword>
<feature type="signal peptide" evidence="2">
    <location>
        <begin position="1"/>
        <end position="22"/>
    </location>
</feature>
<feature type="non-terminal residue" evidence="4">
    <location>
        <position position="1"/>
    </location>
</feature>
<evidence type="ECO:0000313" key="5">
    <source>
        <dbReference type="Proteomes" id="UP001165060"/>
    </source>
</evidence>
<feature type="transmembrane region" description="Helical" evidence="1">
    <location>
        <begin position="63"/>
        <end position="83"/>
    </location>
</feature>
<keyword evidence="1" id="KW-1133">Transmembrane helix</keyword>
<dbReference type="InterPro" id="IPR056770">
    <property type="entry name" value="Piezo_THU9_anchor"/>
</dbReference>
<dbReference type="InterPro" id="IPR027272">
    <property type="entry name" value="Piezo"/>
</dbReference>
<evidence type="ECO:0000259" key="3">
    <source>
        <dbReference type="Pfam" id="PF24874"/>
    </source>
</evidence>
<dbReference type="PANTHER" id="PTHR13167">
    <property type="entry name" value="PIEZO-TYPE MECHANOSENSITIVE ION CHANNEL COMPONENT"/>
    <property type="match status" value="1"/>
</dbReference>
<feature type="transmembrane region" description="Helical" evidence="1">
    <location>
        <begin position="34"/>
        <end position="56"/>
    </location>
</feature>
<reference evidence="4 5" key="1">
    <citation type="journal article" date="2023" name="Commun. Biol.">
        <title>Genome analysis of Parmales, the sister group of diatoms, reveals the evolutionary specialization of diatoms from phago-mixotrophs to photoautotrophs.</title>
        <authorList>
            <person name="Ban H."/>
            <person name="Sato S."/>
            <person name="Yoshikawa S."/>
            <person name="Yamada K."/>
            <person name="Nakamura Y."/>
            <person name="Ichinomiya M."/>
            <person name="Sato N."/>
            <person name="Blanc-Mathieu R."/>
            <person name="Endo H."/>
            <person name="Kuwata A."/>
            <person name="Ogata H."/>
        </authorList>
    </citation>
    <scope>NUCLEOTIDE SEQUENCE [LARGE SCALE GENOMIC DNA]</scope>
</reference>
<keyword evidence="2" id="KW-0732">Signal</keyword>
<feature type="transmembrane region" description="Helical" evidence="1">
    <location>
        <begin position="95"/>
        <end position="116"/>
    </location>
</feature>
<comment type="caution">
    <text evidence="4">The sequence shown here is derived from an EMBL/GenBank/DDBJ whole genome shotgun (WGS) entry which is preliminary data.</text>
</comment>
<proteinExistence type="predicted"/>
<feature type="chain" id="PRO_5046969051" description="Piezo THU9 and anchor domain-containing protein" evidence="2">
    <location>
        <begin position="23"/>
        <end position="351"/>
    </location>
</feature>
<dbReference type="Proteomes" id="UP001165060">
    <property type="component" value="Unassembled WGS sequence"/>
</dbReference>
<name>A0ABQ6N2S8_9STRA</name>
<sequence length="351" mass="39909">YILCLQVTQFLCVLLFMQRFEALSASLQENSISGDFVITLFLHFCMIVVDRCIYLLKSIRSKFVLQVVTISWVFSVLHTGVLYKDSLSSGAPLMVWYIMECLYLFFSGLQISYGYPPFVGAASLGRADGALWWEGTLFSVYRGIPFLYEISLILDWACTETTLMIGDWIKLEDINSTLFLVDCNLDFLKKEKRKKGQPQPIHRKWLTGALVFVLLCLVVWAPLFVFSTGTVGNTPNQVKQVSMSLGLKNFPDLYHVEYSNEISEILDPSEFDDLLQTIEELTKLSSTERAEYRRELQQISMLPSSGQIWSITTPAKESLIEELENSCDEGIEMAVSYVFLLEATGKCDGRK</sequence>
<dbReference type="PANTHER" id="PTHR13167:SF25">
    <property type="entry name" value="PIEZO-TYPE MECHANOSENSITIVE ION CHANNEL COMPONENT"/>
    <property type="match status" value="1"/>
</dbReference>
<accession>A0ABQ6N2S8</accession>
<organism evidence="4 5">
    <name type="scientific">Tetraparma gracilis</name>
    <dbReference type="NCBI Taxonomy" id="2962635"/>
    <lineage>
        <taxon>Eukaryota</taxon>
        <taxon>Sar</taxon>
        <taxon>Stramenopiles</taxon>
        <taxon>Ochrophyta</taxon>
        <taxon>Bolidophyceae</taxon>
        <taxon>Parmales</taxon>
        <taxon>Triparmaceae</taxon>
        <taxon>Tetraparma</taxon>
    </lineage>
</organism>
<evidence type="ECO:0000256" key="2">
    <source>
        <dbReference type="SAM" id="SignalP"/>
    </source>
</evidence>
<evidence type="ECO:0000313" key="4">
    <source>
        <dbReference type="EMBL" id="GMI38125.1"/>
    </source>
</evidence>
<keyword evidence="1" id="KW-0812">Transmembrane</keyword>